<evidence type="ECO:0000256" key="3">
    <source>
        <dbReference type="RuleBase" id="RU000363"/>
    </source>
</evidence>
<reference evidence="6 7" key="1">
    <citation type="journal article" date="2019" name="Emerg. Microbes Infect.">
        <title>Comprehensive subspecies identification of 175 nontuberculous mycobacteria species based on 7547 genomic profiles.</title>
        <authorList>
            <person name="Matsumoto Y."/>
            <person name="Kinjo T."/>
            <person name="Motooka D."/>
            <person name="Nabeya D."/>
            <person name="Jung N."/>
            <person name="Uechi K."/>
            <person name="Horii T."/>
            <person name="Iida T."/>
            <person name="Fujita J."/>
            <person name="Nakamura S."/>
        </authorList>
    </citation>
    <scope>NUCLEOTIDE SEQUENCE [LARGE SCALE GENOMIC DNA]</scope>
    <source>
        <strain evidence="6 7">JCM 30996</strain>
    </source>
</reference>
<evidence type="ECO:0000256" key="4">
    <source>
        <dbReference type="SAM" id="MobiDB-lite"/>
    </source>
</evidence>
<organism evidence="6 7">
    <name type="scientific">Mycolicibacterium hippocampi</name>
    <dbReference type="NCBI Taxonomy" id="659824"/>
    <lineage>
        <taxon>Bacteria</taxon>
        <taxon>Bacillati</taxon>
        <taxon>Actinomycetota</taxon>
        <taxon>Actinomycetes</taxon>
        <taxon>Mycobacteriales</taxon>
        <taxon>Mycobacteriaceae</taxon>
        <taxon>Mycolicibacterium</taxon>
    </lineage>
</organism>
<dbReference type="GO" id="GO:0016491">
    <property type="term" value="F:oxidoreductase activity"/>
    <property type="evidence" value="ECO:0007669"/>
    <property type="project" value="UniProtKB-KW"/>
</dbReference>
<dbReference type="Gene3D" id="3.40.50.720">
    <property type="entry name" value="NAD(P)-binding Rossmann-like Domain"/>
    <property type="match status" value="1"/>
</dbReference>
<dbReference type="SUPFAM" id="SSF51735">
    <property type="entry name" value="NAD(P)-binding Rossmann-fold domains"/>
    <property type="match status" value="1"/>
</dbReference>
<dbReference type="Pfam" id="PF00106">
    <property type="entry name" value="adh_short"/>
    <property type="match status" value="1"/>
</dbReference>
<dbReference type="AlphaFoldDB" id="A0A7I9ZMS3"/>
<accession>A0A7I9ZMS3</accession>
<name>A0A7I9ZMS3_9MYCO</name>
<sequence length="246" mass="26038">MAMSTHDESTQVVLITGGTSGIGLSLAEAFLAQGAAVAVCGRSAAALERLSRAHPDVLAIQADVTNTQARAAMVEAVAERFGRLDVLVNNAGTFVDRDFLGDSDATQDLEQEVAVNLTAPIQLTGEVLRRWPRISAIVFVTSGFALVSPTRAPTYGAVKAGLHGFAEGLRRQLAPNTHVLELLPPRTDTPMNADSTGKKTPPAEVAAVTLKALARRRPMALPGPTRMLPTMLRIAPNTIKRTVAKM</sequence>
<dbReference type="PANTHER" id="PTHR43669:SF3">
    <property type="entry name" value="ALCOHOL DEHYDROGENASE, PUTATIVE (AFU_ORTHOLOGUE AFUA_3G03445)-RELATED"/>
    <property type="match status" value="1"/>
</dbReference>
<evidence type="ECO:0000256" key="1">
    <source>
        <dbReference type="ARBA" id="ARBA00006484"/>
    </source>
</evidence>
<comment type="caution">
    <text evidence="6">The sequence shown here is derived from an EMBL/GenBank/DDBJ whole genome shotgun (WGS) entry which is preliminary data.</text>
</comment>
<evidence type="ECO:0000313" key="6">
    <source>
        <dbReference type="EMBL" id="GFH02113.1"/>
    </source>
</evidence>
<dbReference type="InterPro" id="IPR036291">
    <property type="entry name" value="NAD(P)-bd_dom_sf"/>
</dbReference>
<feature type="domain" description="Ketoreductase" evidence="5">
    <location>
        <begin position="11"/>
        <end position="186"/>
    </location>
</feature>
<dbReference type="Proteomes" id="UP000465304">
    <property type="component" value="Unassembled WGS sequence"/>
</dbReference>
<dbReference type="PRINTS" id="PR00081">
    <property type="entry name" value="GDHRDH"/>
</dbReference>
<evidence type="ECO:0000256" key="2">
    <source>
        <dbReference type="ARBA" id="ARBA00023002"/>
    </source>
</evidence>
<gene>
    <name evidence="6" type="ORF">MHIP_25960</name>
</gene>
<dbReference type="InterPro" id="IPR002347">
    <property type="entry name" value="SDR_fam"/>
</dbReference>
<dbReference type="PANTHER" id="PTHR43669">
    <property type="entry name" value="5-KETO-D-GLUCONATE 5-REDUCTASE"/>
    <property type="match status" value="1"/>
</dbReference>
<protein>
    <submittedName>
        <fullName evidence="6">Oxidoreductase</fullName>
    </submittedName>
</protein>
<keyword evidence="7" id="KW-1185">Reference proteome</keyword>
<dbReference type="InterPro" id="IPR057326">
    <property type="entry name" value="KR_dom"/>
</dbReference>
<dbReference type="PRINTS" id="PR00080">
    <property type="entry name" value="SDRFAMILY"/>
</dbReference>
<keyword evidence="2" id="KW-0560">Oxidoreductase</keyword>
<evidence type="ECO:0000313" key="7">
    <source>
        <dbReference type="Proteomes" id="UP000465304"/>
    </source>
</evidence>
<dbReference type="SMART" id="SM00822">
    <property type="entry name" value="PKS_KR"/>
    <property type="match status" value="1"/>
</dbReference>
<proteinExistence type="inferred from homology"/>
<dbReference type="EMBL" id="BLLB01000002">
    <property type="protein sequence ID" value="GFH02113.1"/>
    <property type="molecule type" value="Genomic_DNA"/>
</dbReference>
<feature type="region of interest" description="Disordered" evidence="4">
    <location>
        <begin position="183"/>
        <end position="203"/>
    </location>
</feature>
<comment type="similarity">
    <text evidence="1 3">Belongs to the short-chain dehydrogenases/reductases (SDR) family.</text>
</comment>
<evidence type="ECO:0000259" key="5">
    <source>
        <dbReference type="SMART" id="SM00822"/>
    </source>
</evidence>